<evidence type="ECO:0008006" key="4">
    <source>
        <dbReference type="Google" id="ProtNLM"/>
    </source>
</evidence>
<dbReference type="Gene3D" id="1.20.58.1520">
    <property type="match status" value="1"/>
</dbReference>
<feature type="region of interest" description="Disordered" evidence="1">
    <location>
        <begin position="179"/>
        <end position="199"/>
    </location>
</feature>
<reference evidence="2" key="2">
    <citation type="submission" date="2025-08" db="UniProtKB">
        <authorList>
            <consortium name="Ensembl"/>
        </authorList>
    </citation>
    <scope>IDENTIFICATION</scope>
</reference>
<feature type="region of interest" description="Disordered" evidence="1">
    <location>
        <begin position="97"/>
        <end position="124"/>
    </location>
</feature>
<dbReference type="PANTHER" id="PTHR16078">
    <property type="entry name" value="COILED-COIL DOMAIN-CONTAINING PROTEIN 87"/>
    <property type="match status" value="1"/>
</dbReference>
<organism evidence="2 3">
    <name type="scientific">Scleropages formosus</name>
    <name type="common">Asian bonytongue</name>
    <name type="synonym">Osteoglossum formosum</name>
    <dbReference type="NCBI Taxonomy" id="113540"/>
    <lineage>
        <taxon>Eukaryota</taxon>
        <taxon>Metazoa</taxon>
        <taxon>Chordata</taxon>
        <taxon>Craniata</taxon>
        <taxon>Vertebrata</taxon>
        <taxon>Euteleostomi</taxon>
        <taxon>Actinopterygii</taxon>
        <taxon>Neopterygii</taxon>
        <taxon>Teleostei</taxon>
        <taxon>Osteoglossocephala</taxon>
        <taxon>Osteoglossomorpha</taxon>
        <taxon>Osteoglossiformes</taxon>
        <taxon>Osteoglossidae</taxon>
        <taxon>Scleropages</taxon>
    </lineage>
</organism>
<feature type="region of interest" description="Disordered" evidence="1">
    <location>
        <begin position="503"/>
        <end position="538"/>
    </location>
</feature>
<feature type="compositionally biased region" description="Basic and acidic residues" evidence="1">
    <location>
        <begin position="506"/>
        <end position="538"/>
    </location>
</feature>
<dbReference type="GeneTree" id="ENSGT00390000018647"/>
<name>A0A8C9QX47_SCLFO</name>
<dbReference type="PANTHER" id="PTHR16078:SF1">
    <property type="entry name" value="COILED-COIL DOMAIN-CONTAINING PROTEIN 87"/>
    <property type="match status" value="1"/>
</dbReference>
<accession>A0A8C9QX47</accession>
<keyword evidence="3" id="KW-1185">Reference proteome</keyword>
<evidence type="ECO:0000313" key="2">
    <source>
        <dbReference type="Ensembl" id="ENSSFOP00015001173.2"/>
    </source>
</evidence>
<gene>
    <name evidence="2" type="primary">ccdc87</name>
</gene>
<feature type="compositionally biased region" description="Basic and acidic residues" evidence="1">
    <location>
        <begin position="103"/>
        <end position="113"/>
    </location>
</feature>
<dbReference type="OrthoDB" id="67750at2759"/>
<sequence>MMSELGLIWQDLRSLNCDPTLSQEENRQLRSEILNEILRVCEQLYLRYIHLQDTLRKRGVFSDEANRSRLGAQMATDCTTLLKVRFIRRKVTAAIKARRSRVSQKDGSGDHRQQGMPSVHSVTPKQGCGFSSSVAAVERLQETSLEQDLREIDESIGELDLECMYDLMPCRLEEITSRRGSHYTADGTPRDTGDEDELYTPHRPFTRLKSCQSMPELQQDSFLEEMGVELLPARPASAVALLGPRPRSSHRMSVNTAAEDLRRLTQDRDSLDEAMARDPEADMSPLISALPPSRSSKLLLLQEALQRLSKEEKEVAVKKTLAEEPLHPQGDVNIPLSPESICTAACHVSDTVLTETLNLQAYPPVYRDPIEEVDPSSVEGWERWDQNLFPGLETKVVCRESSTSISTGNVNFDDDSFIDPPLEGDNYKWTPPKKSKSLRNLKLKRRRTRIQTEQKKPPDDTWGAYTSWLQCWKSNLSAEDYHKYLSNQKLDCLSAMFQIHDSNNSGKKEDVKTKAPIPQHEDQQNSQRKKTDAQKSRKGEFVAGVWNVNSVSIGEFCEEPTVEEKEGADEDMTPVSGQAQSRAGQLPVGTSGTGAEILNVEQLQNRLEAIWSSLLFPDSQRLDMAVKYSSPSYQDRLAEAIGSWERTASLIQQREALLSRLELFEREASDPKRFFERGYRGTSIARMDESRHRQKLYKQIAALEKMLFREVRHIRDRLRDTVTYNGRPYEQKMRWDRIEMLYWLQEQRRVQALEDQGSCAGRLPPLEQAFSSRCGHTHHPPGHVLSEPAVSKLLSSWTHKPPPHL</sequence>
<proteinExistence type="predicted"/>
<dbReference type="Ensembl" id="ENSSFOT00015001206.2">
    <property type="protein sequence ID" value="ENSSFOP00015001173.2"/>
    <property type="gene ID" value="ENSSFOG00015000863.2"/>
</dbReference>
<feature type="region of interest" description="Disordered" evidence="1">
    <location>
        <begin position="562"/>
        <end position="590"/>
    </location>
</feature>
<evidence type="ECO:0000313" key="3">
    <source>
        <dbReference type="Proteomes" id="UP000694397"/>
    </source>
</evidence>
<reference evidence="2 3" key="1">
    <citation type="submission" date="2019-04" db="EMBL/GenBank/DDBJ databases">
        <authorList>
            <consortium name="Wellcome Sanger Institute Data Sharing"/>
        </authorList>
    </citation>
    <scope>NUCLEOTIDE SEQUENCE [LARGE SCALE GENOMIC DNA]</scope>
</reference>
<evidence type="ECO:0000256" key="1">
    <source>
        <dbReference type="SAM" id="MobiDB-lite"/>
    </source>
</evidence>
<dbReference type="AlphaFoldDB" id="A0A8C9QX47"/>
<feature type="compositionally biased region" description="Acidic residues" evidence="1">
    <location>
        <begin position="562"/>
        <end position="572"/>
    </location>
</feature>
<dbReference type="InterPro" id="IPR037383">
    <property type="entry name" value="CCDC87"/>
</dbReference>
<reference evidence="2" key="3">
    <citation type="submission" date="2025-09" db="UniProtKB">
        <authorList>
            <consortium name="Ensembl"/>
        </authorList>
    </citation>
    <scope>IDENTIFICATION</scope>
</reference>
<protein>
    <recommendedName>
        <fullName evidence="4">Coiled-coil domain-containing protein 87-like</fullName>
    </recommendedName>
</protein>
<dbReference type="Proteomes" id="UP000694397">
    <property type="component" value="Chromosome 2"/>
</dbReference>